<reference evidence="1" key="1">
    <citation type="submission" date="2021-06" db="EMBL/GenBank/DDBJ databases">
        <authorList>
            <person name="Kallberg Y."/>
            <person name="Tangrot J."/>
            <person name="Rosling A."/>
        </authorList>
    </citation>
    <scope>NUCLEOTIDE SEQUENCE</scope>
    <source>
        <strain evidence="1">IL203A</strain>
    </source>
</reference>
<accession>A0ACA9NL46</accession>
<dbReference type="EMBL" id="CAJVPU010018179">
    <property type="protein sequence ID" value="CAG8664332.1"/>
    <property type="molecule type" value="Genomic_DNA"/>
</dbReference>
<evidence type="ECO:0000313" key="1">
    <source>
        <dbReference type="EMBL" id="CAG8664332.1"/>
    </source>
</evidence>
<dbReference type="Proteomes" id="UP000789702">
    <property type="component" value="Unassembled WGS sequence"/>
</dbReference>
<keyword evidence="2" id="KW-1185">Reference proteome</keyword>
<feature type="non-terminal residue" evidence="1">
    <location>
        <position position="1"/>
    </location>
</feature>
<organism evidence="1 2">
    <name type="scientific">Dentiscutata heterogama</name>
    <dbReference type="NCBI Taxonomy" id="1316150"/>
    <lineage>
        <taxon>Eukaryota</taxon>
        <taxon>Fungi</taxon>
        <taxon>Fungi incertae sedis</taxon>
        <taxon>Mucoromycota</taxon>
        <taxon>Glomeromycotina</taxon>
        <taxon>Glomeromycetes</taxon>
        <taxon>Diversisporales</taxon>
        <taxon>Gigasporaceae</taxon>
        <taxon>Dentiscutata</taxon>
    </lineage>
</organism>
<evidence type="ECO:0000313" key="2">
    <source>
        <dbReference type="Proteomes" id="UP000789702"/>
    </source>
</evidence>
<comment type="caution">
    <text evidence="1">The sequence shown here is derived from an EMBL/GenBank/DDBJ whole genome shotgun (WGS) entry which is preliminary data.</text>
</comment>
<protein>
    <submittedName>
        <fullName evidence="1">5209_t:CDS:1</fullName>
    </submittedName>
</protein>
<sequence>SNLTFEFYVEKKVGEKELSTFWVETRYNADNKYLSNKTSMINQNACLTTAVLHRQASLDILTVNLGVLPQGLQEEAAPSYLA</sequence>
<gene>
    <name evidence="1" type="ORF">DHETER_LOCUS9898</name>
</gene>
<proteinExistence type="predicted"/>
<name>A0ACA9NL46_9GLOM</name>